<keyword evidence="8 12" id="KW-1133">Transmembrane helix</keyword>
<protein>
    <recommendedName>
        <fullName evidence="12">Alpha-1,3/1,6-mannosyltransferase ALG2</fullName>
        <ecNumber evidence="12">2.4.1.132</ecNumber>
        <ecNumber evidence="12">2.4.1.257</ecNumber>
    </recommendedName>
    <alternativeName>
        <fullName evidence="12">GDP-Man:Man(1)GlcNAc(2)-PP-Dol alpha-1,3-mannosyltransferase</fullName>
    </alternativeName>
</protein>
<dbReference type="Pfam" id="PF00534">
    <property type="entry name" value="Glycos_transf_1"/>
    <property type="match status" value="1"/>
</dbReference>
<keyword evidence="9 12" id="KW-0472">Membrane</keyword>
<accession>A0A6A6HQB0</accession>
<dbReference type="InterPro" id="IPR027054">
    <property type="entry name" value="ALG2"/>
</dbReference>
<dbReference type="AlphaFoldDB" id="A0A6A6HQB0"/>
<dbReference type="EC" id="2.4.1.257" evidence="12"/>
<comment type="subcellular location">
    <subcellularLocation>
        <location evidence="2 12">Endoplasmic reticulum membrane</location>
    </subcellularLocation>
</comment>
<proteinExistence type="inferred from homology"/>
<dbReference type="OrthoDB" id="448893at2759"/>
<dbReference type="GO" id="GO:0005789">
    <property type="term" value="C:endoplasmic reticulum membrane"/>
    <property type="evidence" value="ECO:0007669"/>
    <property type="project" value="UniProtKB-SubCell"/>
</dbReference>
<comment type="similarity">
    <text evidence="12">Belongs to the glycosyltransferase group 1 family.</text>
</comment>
<evidence type="ECO:0000259" key="13">
    <source>
        <dbReference type="Pfam" id="PF00534"/>
    </source>
</evidence>
<keyword evidence="7 12" id="KW-0256">Endoplasmic reticulum</keyword>
<dbReference type="Pfam" id="PF13439">
    <property type="entry name" value="Glyco_transf_4"/>
    <property type="match status" value="1"/>
</dbReference>
<evidence type="ECO:0000256" key="7">
    <source>
        <dbReference type="ARBA" id="ARBA00022824"/>
    </source>
</evidence>
<gene>
    <name evidence="15" type="ORF">EV356DRAFT_477412</name>
</gene>
<comment type="pathway">
    <text evidence="3 12">Protein modification; protein glycosylation.</text>
</comment>
<keyword evidence="16" id="KW-1185">Reference proteome</keyword>
<sequence>MSKSVVFLHPDLGIGGAERLVIDAAVGLQNRGHKVTIFTSHCDPKHCFDEARDGTLDVRVRGNTLIPPSLFSRLSILCAILRQLHLVLSIAVLTNELASLQPTHFFLDQLSACIPLLRFLAPRKTRILFYCHFPDKLLVREEKGGGGWAVRLLQWGKKGYRVPFDWVEEWSTGTADGIVVNSRFTRGVFRRAFPGLKKRVPGVVYPCVDTGGKKTSGKAVDGGERVWQGKKVVLSINRFERKKDVGLAVRAYAGLKSKEREGTRLVVAGGYDPRISENVAYHKDLVTLAESFDLRTATAQNVVSALSIPSDIDVLFLLSVPNQLKSTLLSAARLLLYTPQNEHFGIVPLEAMLAGLPVLAANSGGPTETVVDGKTGWLRSADQPDEWTEIIAQALHGLSDQKLREMGNEGAERVARAFSQDTMAQTIDDELEKLDVAKRPSILTSELIYILAIFGAIAAALLWFIGS</sequence>
<dbReference type="PANTHER" id="PTHR45918">
    <property type="entry name" value="ALPHA-1,3/1,6-MANNOSYLTRANSFERASE ALG2"/>
    <property type="match status" value="1"/>
</dbReference>
<dbReference type="EC" id="2.4.1.132" evidence="12"/>
<evidence type="ECO:0000256" key="6">
    <source>
        <dbReference type="ARBA" id="ARBA00022692"/>
    </source>
</evidence>
<feature type="domain" description="Glycosyl transferase family 1" evidence="13">
    <location>
        <begin position="228"/>
        <end position="410"/>
    </location>
</feature>
<comment type="function">
    <text evidence="1 12">Mannosylates Man(2)GlcNAc(2)-dolichol diphosphate and Man(1)GlcNAc(2)-dolichol diphosphate to form Man(3)GlcNAc(2)-dolichol diphosphate.</text>
</comment>
<evidence type="ECO:0000256" key="10">
    <source>
        <dbReference type="ARBA" id="ARBA00045103"/>
    </source>
</evidence>
<feature type="transmembrane region" description="Helical" evidence="12">
    <location>
        <begin position="447"/>
        <end position="465"/>
    </location>
</feature>
<comment type="catalytic activity">
    <reaction evidence="10 12">
        <text>a beta-D-Man-(1-&gt;4)-beta-D-GlcNAc-(1-&gt;4)-alpha-D-GlcNAc-diphospho-di-trans,poly-cis-dolichol + GDP-alpha-D-mannose = an alpha-D-Man-(1-&gt;3)-beta-D-Man-(1-&gt;4)-beta-D-GlcNAc-(1-&gt;4)-alpha-D-GlcNAc-diphospho-di-trans,poly-cis-dolichol + GDP + H(+)</text>
        <dbReference type="Rhea" id="RHEA:29515"/>
        <dbReference type="Rhea" id="RHEA-COMP:19511"/>
        <dbReference type="Rhea" id="RHEA-COMP:19513"/>
        <dbReference type="ChEBI" id="CHEBI:15378"/>
        <dbReference type="ChEBI" id="CHEBI:57527"/>
        <dbReference type="ChEBI" id="CHEBI:58189"/>
        <dbReference type="ChEBI" id="CHEBI:58472"/>
        <dbReference type="ChEBI" id="CHEBI:132510"/>
        <dbReference type="EC" id="2.4.1.132"/>
    </reaction>
    <physiologicalReaction direction="left-to-right" evidence="10 12">
        <dbReference type="Rhea" id="RHEA:29516"/>
    </physiologicalReaction>
</comment>
<evidence type="ECO:0000259" key="14">
    <source>
        <dbReference type="Pfam" id="PF13439"/>
    </source>
</evidence>
<dbReference type="PANTHER" id="PTHR45918:SF1">
    <property type="entry name" value="ALPHA-1,3_1,6-MANNOSYLTRANSFERASE ALG2"/>
    <property type="match status" value="1"/>
</dbReference>
<comment type="catalytic activity">
    <reaction evidence="11 12">
        <text>an alpha-D-Man-(1-&gt;3)-beta-D-Man-(1-&gt;4)-beta-D-GlcNAc-(1-&gt;4)-alpha-D-GlcNAc-diphospho-di-trans,poly-cis-dolichol + GDP-alpha-D-mannose = an alpha-D-Man-(1-&gt;3)-[alpha-D-Man-(1-&gt;6)]-beta-D-Man-(1-&gt;4)-beta-D-GlcNAc-(1-&gt;4)-alpha-D-GlcNAc-diphospho-di-trans,poly-cis-dolichol + GDP + H(+)</text>
        <dbReference type="Rhea" id="RHEA:29519"/>
        <dbReference type="Rhea" id="RHEA-COMP:19513"/>
        <dbReference type="Rhea" id="RHEA-COMP:19515"/>
        <dbReference type="ChEBI" id="CHEBI:15378"/>
        <dbReference type="ChEBI" id="CHEBI:57527"/>
        <dbReference type="ChEBI" id="CHEBI:58189"/>
        <dbReference type="ChEBI" id="CHEBI:132510"/>
        <dbReference type="ChEBI" id="CHEBI:132511"/>
        <dbReference type="EC" id="2.4.1.257"/>
    </reaction>
    <physiologicalReaction direction="left-to-right" evidence="11 12">
        <dbReference type="Rhea" id="RHEA:29520"/>
    </physiologicalReaction>
</comment>
<evidence type="ECO:0000313" key="15">
    <source>
        <dbReference type="EMBL" id="KAF2239978.1"/>
    </source>
</evidence>
<dbReference type="SUPFAM" id="SSF53756">
    <property type="entry name" value="UDP-Glycosyltransferase/glycogen phosphorylase"/>
    <property type="match status" value="1"/>
</dbReference>
<dbReference type="Gene3D" id="3.40.50.2000">
    <property type="entry name" value="Glycogen Phosphorylase B"/>
    <property type="match status" value="2"/>
</dbReference>
<dbReference type="GO" id="GO:0102704">
    <property type="term" value="F:GDP-Man:Man(2)GlcNAc(2)-PP-Dol alpha-1,6-mannosyltransferase activity"/>
    <property type="evidence" value="ECO:0007669"/>
    <property type="project" value="UniProtKB-UniRule"/>
</dbReference>
<keyword evidence="5 12" id="KW-0808">Transferase</keyword>
<dbReference type="CDD" id="cd03805">
    <property type="entry name" value="GT4_ALG2-like"/>
    <property type="match status" value="1"/>
</dbReference>
<name>A0A6A6HQB0_VIRVR</name>
<dbReference type="UniPathway" id="UPA00378"/>
<evidence type="ECO:0000256" key="11">
    <source>
        <dbReference type="ARBA" id="ARBA00045104"/>
    </source>
</evidence>
<feature type="domain" description="Glycosyltransferase subfamily 4-like N-terminal" evidence="14">
    <location>
        <begin position="14"/>
        <end position="210"/>
    </location>
</feature>
<keyword evidence="4 12" id="KW-0328">Glycosyltransferase</keyword>
<keyword evidence="6 12" id="KW-0812">Transmembrane</keyword>
<evidence type="ECO:0000256" key="8">
    <source>
        <dbReference type="ARBA" id="ARBA00022989"/>
    </source>
</evidence>
<evidence type="ECO:0000256" key="5">
    <source>
        <dbReference type="ARBA" id="ARBA00022679"/>
    </source>
</evidence>
<reference evidence="15" key="1">
    <citation type="journal article" date="2020" name="Stud. Mycol.">
        <title>101 Dothideomycetes genomes: a test case for predicting lifestyles and emergence of pathogens.</title>
        <authorList>
            <person name="Haridas S."/>
            <person name="Albert R."/>
            <person name="Binder M."/>
            <person name="Bloem J."/>
            <person name="Labutti K."/>
            <person name="Salamov A."/>
            <person name="Andreopoulos B."/>
            <person name="Baker S."/>
            <person name="Barry K."/>
            <person name="Bills G."/>
            <person name="Bluhm B."/>
            <person name="Cannon C."/>
            <person name="Castanera R."/>
            <person name="Culley D."/>
            <person name="Daum C."/>
            <person name="Ezra D."/>
            <person name="Gonzalez J."/>
            <person name="Henrissat B."/>
            <person name="Kuo A."/>
            <person name="Liang C."/>
            <person name="Lipzen A."/>
            <person name="Lutzoni F."/>
            <person name="Magnuson J."/>
            <person name="Mondo S."/>
            <person name="Nolan M."/>
            <person name="Ohm R."/>
            <person name="Pangilinan J."/>
            <person name="Park H.-J."/>
            <person name="Ramirez L."/>
            <person name="Alfaro M."/>
            <person name="Sun H."/>
            <person name="Tritt A."/>
            <person name="Yoshinaga Y."/>
            <person name="Zwiers L.-H."/>
            <person name="Turgeon B."/>
            <person name="Goodwin S."/>
            <person name="Spatafora J."/>
            <person name="Crous P."/>
            <person name="Grigoriev I."/>
        </authorList>
    </citation>
    <scope>NUCLEOTIDE SEQUENCE</scope>
    <source>
        <strain evidence="15">Tuck. ex Michener</strain>
    </source>
</reference>
<organism evidence="15 16">
    <name type="scientific">Viridothelium virens</name>
    <name type="common">Speckled blister lichen</name>
    <name type="synonym">Trypethelium virens</name>
    <dbReference type="NCBI Taxonomy" id="1048519"/>
    <lineage>
        <taxon>Eukaryota</taxon>
        <taxon>Fungi</taxon>
        <taxon>Dikarya</taxon>
        <taxon>Ascomycota</taxon>
        <taxon>Pezizomycotina</taxon>
        <taxon>Dothideomycetes</taxon>
        <taxon>Dothideomycetes incertae sedis</taxon>
        <taxon>Trypetheliales</taxon>
        <taxon>Trypetheliaceae</taxon>
        <taxon>Viridothelium</taxon>
    </lineage>
</organism>
<evidence type="ECO:0000313" key="16">
    <source>
        <dbReference type="Proteomes" id="UP000800092"/>
    </source>
</evidence>
<dbReference type="InterPro" id="IPR028098">
    <property type="entry name" value="Glyco_trans_4-like_N"/>
</dbReference>
<evidence type="ECO:0000256" key="9">
    <source>
        <dbReference type="ARBA" id="ARBA00023136"/>
    </source>
</evidence>
<dbReference type="EMBL" id="ML991771">
    <property type="protein sequence ID" value="KAF2239978.1"/>
    <property type="molecule type" value="Genomic_DNA"/>
</dbReference>
<evidence type="ECO:0000256" key="1">
    <source>
        <dbReference type="ARBA" id="ARBA00003142"/>
    </source>
</evidence>
<evidence type="ECO:0000256" key="4">
    <source>
        <dbReference type="ARBA" id="ARBA00022676"/>
    </source>
</evidence>
<dbReference type="Proteomes" id="UP000800092">
    <property type="component" value="Unassembled WGS sequence"/>
</dbReference>
<evidence type="ECO:0000256" key="3">
    <source>
        <dbReference type="ARBA" id="ARBA00004922"/>
    </source>
</evidence>
<evidence type="ECO:0000256" key="12">
    <source>
        <dbReference type="RuleBase" id="RU367136"/>
    </source>
</evidence>
<dbReference type="InterPro" id="IPR001296">
    <property type="entry name" value="Glyco_trans_1"/>
</dbReference>
<evidence type="ECO:0000256" key="2">
    <source>
        <dbReference type="ARBA" id="ARBA00004586"/>
    </source>
</evidence>
<dbReference type="GO" id="GO:0004378">
    <property type="term" value="F:GDP-Man:Man(1)GlcNAc(2)-PP-Dol alpha-1,3-mannosyltransferase activity"/>
    <property type="evidence" value="ECO:0007669"/>
    <property type="project" value="UniProtKB-UniRule"/>
</dbReference>